<keyword evidence="3" id="KW-1185">Reference proteome</keyword>
<evidence type="ECO:0000313" key="2">
    <source>
        <dbReference type="EMBL" id="KAJ6850572.1"/>
    </source>
</evidence>
<sequence>MSEYPPMVVGELFFFFLVLVDAIGGDSRMNEAPKTCQVRIVLQTGLRDCLQNNSRHITVYKMCSALIFLHSENLNLWSTVIFFLTPTSTSNLLTLAFVVSCLKARLMLHSSTPNPKARLGI</sequence>
<keyword evidence="1" id="KW-1133">Transmembrane helix</keyword>
<gene>
    <name evidence="2" type="ORF">M6B38_263535</name>
</gene>
<reference evidence="2" key="1">
    <citation type="journal article" date="2023" name="GigaByte">
        <title>Genome assembly of the bearded iris, Iris pallida Lam.</title>
        <authorList>
            <person name="Bruccoleri R.E."/>
            <person name="Oakeley E.J."/>
            <person name="Faust A.M.E."/>
            <person name="Altorfer M."/>
            <person name="Dessus-Babus S."/>
            <person name="Burckhardt D."/>
            <person name="Oertli M."/>
            <person name="Naumann U."/>
            <person name="Petersen F."/>
            <person name="Wong J."/>
        </authorList>
    </citation>
    <scope>NUCLEOTIDE SEQUENCE</scope>
    <source>
        <strain evidence="2">GSM-AAB239-AS_SAM_17_03QT</strain>
    </source>
</reference>
<dbReference type="Proteomes" id="UP001140949">
    <property type="component" value="Unassembled WGS sequence"/>
</dbReference>
<reference evidence="2" key="2">
    <citation type="submission" date="2023-04" db="EMBL/GenBank/DDBJ databases">
        <authorList>
            <person name="Bruccoleri R.E."/>
            <person name="Oakeley E.J."/>
            <person name="Faust A.-M."/>
            <person name="Dessus-Babus S."/>
            <person name="Altorfer M."/>
            <person name="Burckhardt D."/>
            <person name="Oertli M."/>
            <person name="Naumann U."/>
            <person name="Petersen F."/>
            <person name="Wong J."/>
        </authorList>
    </citation>
    <scope>NUCLEOTIDE SEQUENCE</scope>
    <source>
        <strain evidence="2">GSM-AAB239-AS_SAM_17_03QT</strain>
        <tissue evidence="2">Leaf</tissue>
    </source>
</reference>
<comment type="caution">
    <text evidence="2">The sequence shown here is derived from an EMBL/GenBank/DDBJ whole genome shotgun (WGS) entry which is preliminary data.</text>
</comment>
<dbReference type="EMBL" id="JANAVB010002796">
    <property type="protein sequence ID" value="KAJ6850572.1"/>
    <property type="molecule type" value="Genomic_DNA"/>
</dbReference>
<feature type="transmembrane region" description="Helical" evidence="1">
    <location>
        <begin position="6"/>
        <end position="24"/>
    </location>
</feature>
<keyword evidence="1" id="KW-0812">Transmembrane</keyword>
<protein>
    <submittedName>
        <fullName evidence="2">U-box domain-containing protein 33</fullName>
    </submittedName>
</protein>
<evidence type="ECO:0000313" key="3">
    <source>
        <dbReference type="Proteomes" id="UP001140949"/>
    </source>
</evidence>
<organism evidence="2 3">
    <name type="scientific">Iris pallida</name>
    <name type="common">Sweet iris</name>
    <dbReference type="NCBI Taxonomy" id="29817"/>
    <lineage>
        <taxon>Eukaryota</taxon>
        <taxon>Viridiplantae</taxon>
        <taxon>Streptophyta</taxon>
        <taxon>Embryophyta</taxon>
        <taxon>Tracheophyta</taxon>
        <taxon>Spermatophyta</taxon>
        <taxon>Magnoliopsida</taxon>
        <taxon>Liliopsida</taxon>
        <taxon>Asparagales</taxon>
        <taxon>Iridaceae</taxon>
        <taxon>Iridoideae</taxon>
        <taxon>Irideae</taxon>
        <taxon>Iris</taxon>
    </lineage>
</organism>
<proteinExistence type="predicted"/>
<accession>A0AAX6IBE2</accession>
<evidence type="ECO:0000256" key="1">
    <source>
        <dbReference type="SAM" id="Phobius"/>
    </source>
</evidence>
<dbReference type="AlphaFoldDB" id="A0AAX6IBE2"/>
<feature type="transmembrane region" description="Helical" evidence="1">
    <location>
        <begin position="90"/>
        <end position="108"/>
    </location>
</feature>
<keyword evidence="1" id="KW-0472">Membrane</keyword>
<name>A0AAX6IBE2_IRIPA</name>